<accession>A0AAN9YV02</accession>
<feature type="coiled-coil region" evidence="1">
    <location>
        <begin position="39"/>
        <end position="66"/>
    </location>
</feature>
<gene>
    <name evidence="2" type="ORF">R5R35_006759</name>
</gene>
<comment type="caution">
    <text evidence="2">The sequence shown here is derived from an EMBL/GenBank/DDBJ whole genome shotgun (WGS) entry which is preliminary data.</text>
</comment>
<dbReference type="AlphaFoldDB" id="A0AAN9YV02"/>
<evidence type="ECO:0000256" key="1">
    <source>
        <dbReference type="SAM" id="Coils"/>
    </source>
</evidence>
<name>A0AAN9YV02_9ORTH</name>
<sequence>MAHDWEPFYIQLQRVLDENDDRDEQKCLGIEENLIFKMIKGHLQNNQEMNDTIEILKADNLRLINKFNNEKLKCLTLQEKLKTIVKNQELFTKLKQEYHTMLKSVKESKPIKEEDKSTSMDTLMDTSDKSIQISSECQHCLTTNDLSLMYES</sequence>
<dbReference type="Proteomes" id="UP001378592">
    <property type="component" value="Unassembled WGS sequence"/>
</dbReference>
<evidence type="ECO:0000313" key="3">
    <source>
        <dbReference type="Proteomes" id="UP001378592"/>
    </source>
</evidence>
<proteinExistence type="predicted"/>
<keyword evidence="3" id="KW-1185">Reference proteome</keyword>
<evidence type="ECO:0000313" key="2">
    <source>
        <dbReference type="EMBL" id="KAK7790385.1"/>
    </source>
</evidence>
<organism evidence="2 3">
    <name type="scientific">Gryllus longicercus</name>
    <dbReference type="NCBI Taxonomy" id="2509291"/>
    <lineage>
        <taxon>Eukaryota</taxon>
        <taxon>Metazoa</taxon>
        <taxon>Ecdysozoa</taxon>
        <taxon>Arthropoda</taxon>
        <taxon>Hexapoda</taxon>
        <taxon>Insecta</taxon>
        <taxon>Pterygota</taxon>
        <taxon>Neoptera</taxon>
        <taxon>Polyneoptera</taxon>
        <taxon>Orthoptera</taxon>
        <taxon>Ensifera</taxon>
        <taxon>Gryllidea</taxon>
        <taxon>Grylloidea</taxon>
        <taxon>Gryllidae</taxon>
        <taxon>Gryllinae</taxon>
        <taxon>Gryllus</taxon>
    </lineage>
</organism>
<dbReference type="EMBL" id="JAZDUA010000631">
    <property type="protein sequence ID" value="KAK7790385.1"/>
    <property type="molecule type" value="Genomic_DNA"/>
</dbReference>
<keyword evidence="1" id="KW-0175">Coiled coil</keyword>
<protein>
    <submittedName>
        <fullName evidence="2">Uncharacterized protein</fullName>
    </submittedName>
</protein>
<reference evidence="2 3" key="1">
    <citation type="submission" date="2024-03" db="EMBL/GenBank/DDBJ databases">
        <title>The genome assembly and annotation of the cricket Gryllus longicercus Weissman &amp; Gray.</title>
        <authorList>
            <person name="Szrajer S."/>
            <person name="Gray D."/>
            <person name="Ylla G."/>
        </authorList>
    </citation>
    <scope>NUCLEOTIDE SEQUENCE [LARGE SCALE GENOMIC DNA]</scope>
    <source>
        <strain evidence="2">DAG 2021-001</strain>
        <tissue evidence="2">Whole body minus gut</tissue>
    </source>
</reference>